<name>A0ABT7DR21_9NEIS</name>
<feature type="domain" description="DUF218" evidence="1">
    <location>
        <begin position="20"/>
        <end position="127"/>
    </location>
</feature>
<comment type="caution">
    <text evidence="2">The sequence shown here is derived from an EMBL/GenBank/DDBJ whole genome shotgun (WGS) entry which is preliminary data.</text>
</comment>
<proteinExistence type="predicted"/>
<evidence type="ECO:0000313" key="3">
    <source>
        <dbReference type="Proteomes" id="UP001172778"/>
    </source>
</evidence>
<dbReference type="EMBL" id="JARRAF010000001">
    <property type="protein sequence ID" value="MDK2122524.1"/>
    <property type="molecule type" value="Genomic_DNA"/>
</dbReference>
<reference evidence="2" key="1">
    <citation type="submission" date="2023-03" db="EMBL/GenBank/DDBJ databases">
        <title>Chitinimonas shenzhenensis gen. nov., sp. nov., a novel member of family Burkholderiaceae isolated from activated sludge collected in Shen Zhen, China.</title>
        <authorList>
            <person name="Wang X."/>
        </authorList>
    </citation>
    <scope>NUCLEOTIDE SEQUENCE</scope>
    <source>
        <strain evidence="2">DQS-5</strain>
    </source>
</reference>
<gene>
    <name evidence="2" type="ORF">PZA18_00510</name>
</gene>
<keyword evidence="3" id="KW-1185">Reference proteome</keyword>
<dbReference type="Pfam" id="PF02698">
    <property type="entry name" value="DUF218"/>
    <property type="match status" value="1"/>
</dbReference>
<protein>
    <submittedName>
        <fullName evidence="2">ElyC/SanA/YdcF family protein</fullName>
    </submittedName>
</protein>
<dbReference type="InterPro" id="IPR003848">
    <property type="entry name" value="DUF218"/>
</dbReference>
<evidence type="ECO:0000259" key="1">
    <source>
        <dbReference type="Pfam" id="PF02698"/>
    </source>
</evidence>
<accession>A0ABT7DR21</accession>
<sequence>MSWLAQGRHSADLNRIPGNAVVVLLGAPRESRLGGPNLYYWHRIDATVALYRAGKVQQIIVSDVSPGLLRQDLVACGVPSGLIKLDGADRTIDSVINNRRHGSVLFVSQAFHNERALFMADRLGVSAQGFDAQDVRFPLGILMRIRELGSRIRMLFELPWQ</sequence>
<organism evidence="2 3">
    <name type="scientific">Parachitinimonas caeni</name>
    <dbReference type="NCBI Taxonomy" id="3031301"/>
    <lineage>
        <taxon>Bacteria</taxon>
        <taxon>Pseudomonadati</taxon>
        <taxon>Pseudomonadota</taxon>
        <taxon>Betaproteobacteria</taxon>
        <taxon>Neisseriales</taxon>
        <taxon>Chitinibacteraceae</taxon>
        <taxon>Parachitinimonas</taxon>
    </lineage>
</organism>
<dbReference type="Proteomes" id="UP001172778">
    <property type="component" value="Unassembled WGS sequence"/>
</dbReference>
<evidence type="ECO:0000313" key="2">
    <source>
        <dbReference type="EMBL" id="MDK2122524.1"/>
    </source>
</evidence>
<dbReference type="CDD" id="cd06259">
    <property type="entry name" value="YdcF-like"/>
    <property type="match status" value="1"/>
</dbReference>